<name>A0A2P9HIV1_9HYPH</name>
<reference evidence="2" key="1">
    <citation type="submission" date="2017-12" db="EMBL/GenBank/DDBJ databases">
        <authorList>
            <person name="Diaz M."/>
        </authorList>
    </citation>
    <scope>NUCLEOTIDE SEQUENCE [LARGE SCALE GENOMIC DNA]</scope>
    <source>
        <strain evidence="2">FI11154</strain>
    </source>
</reference>
<accession>A0A2P9HIV1</accession>
<dbReference type="AlphaFoldDB" id="A0A2P9HIV1"/>
<evidence type="ECO:0000313" key="1">
    <source>
        <dbReference type="EMBL" id="SPL64002.1"/>
    </source>
</evidence>
<organism evidence="1 2">
    <name type="scientific">Ochrobactrum soli</name>
    <dbReference type="NCBI Taxonomy" id="2448455"/>
    <lineage>
        <taxon>Bacteria</taxon>
        <taxon>Pseudomonadati</taxon>
        <taxon>Pseudomonadota</taxon>
        <taxon>Alphaproteobacteria</taxon>
        <taxon>Hyphomicrobiales</taxon>
        <taxon>Brucellaceae</taxon>
        <taxon>Brucella/Ochrobactrum group</taxon>
        <taxon>Ochrobactrum</taxon>
    </lineage>
</organism>
<sequence>MSGTGCDGATGLLTGFAGSGGWAVETQPDSATALAPIRKLRRLNTAAFKPENAASWEFLRDILELFV</sequence>
<evidence type="ECO:0000313" key="2">
    <source>
        <dbReference type="Proteomes" id="UP000246073"/>
    </source>
</evidence>
<dbReference type="Proteomes" id="UP000246073">
    <property type="component" value="Unassembled WGS sequence"/>
</dbReference>
<protein>
    <submittedName>
        <fullName evidence="1">Uncharacterized protein</fullName>
    </submittedName>
</protein>
<dbReference type="EMBL" id="OOFM01000004">
    <property type="protein sequence ID" value="SPL64002.1"/>
    <property type="molecule type" value="Genomic_DNA"/>
</dbReference>
<proteinExistence type="predicted"/>
<gene>
    <name evidence="1" type="ORF">OHAE_3934</name>
</gene>